<evidence type="ECO:0000313" key="1">
    <source>
        <dbReference type="EMBL" id="WNL12972.1"/>
    </source>
</evidence>
<dbReference type="PANTHER" id="PTHR23416">
    <property type="entry name" value="SIALIC ACID SYNTHASE-RELATED"/>
    <property type="match status" value="1"/>
</dbReference>
<evidence type="ECO:0000313" key="2">
    <source>
        <dbReference type="EMBL" id="WNL14290.1"/>
    </source>
</evidence>
<dbReference type="InterPro" id="IPR051159">
    <property type="entry name" value="Hexapeptide_acetyltransf"/>
</dbReference>
<evidence type="ECO:0000313" key="4">
    <source>
        <dbReference type="EMBL" id="WNL21968.1"/>
    </source>
</evidence>
<evidence type="ECO:0000313" key="5">
    <source>
        <dbReference type="EMBL" id="WNL23988.1"/>
    </source>
</evidence>
<evidence type="ECO:0000313" key="6">
    <source>
        <dbReference type="EMBL" id="WNL25116.1"/>
    </source>
</evidence>
<proteinExistence type="predicted"/>
<name>A0AA96D209_9BACT</name>
<gene>
    <name evidence="2" type="ORF">RJG51_09685</name>
    <name evidence="1" type="ORF">RJG52_02665</name>
    <name evidence="3" type="ORF">RJG53_03595</name>
    <name evidence="5" type="ORF">RJG55_02675</name>
    <name evidence="4" type="ORF">RJG56_03445</name>
    <name evidence="6" type="ORF">RJG57_08655</name>
</gene>
<evidence type="ECO:0008006" key="7">
    <source>
        <dbReference type="Google" id="ProtNLM"/>
    </source>
</evidence>
<reference evidence="1" key="2">
    <citation type="submission" date="2023-09" db="EMBL/GenBank/DDBJ databases">
        <title>Characterization of Arcobacter Isolates from Retail Chicken Sold in Supermarkets in Tbilisi, Georgia.</title>
        <authorList>
            <person name="Matthias R."/>
            <person name="Zautner A.E."/>
        </authorList>
    </citation>
    <scope>NUCLEOTIDE SEQUENCE</scope>
    <source>
        <strain evidence="2">LEO 108</strain>
        <strain evidence="1">LEO 109</strain>
    </source>
</reference>
<dbReference type="EMBL" id="CP134850">
    <property type="protein sequence ID" value="WNL21968.1"/>
    <property type="molecule type" value="Genomic_DNA"/>
</dbReference>
<organism evidence="3">
    <name type="scientific">Arcobacter sp. AZ-2023</name>
    <dbReference type="NCBI Taxonomy" id="3074453"/>
    <lineage>
        <taxon>Bacteria</taxon>
        <taxon>Pseudomonadati</taxon>
        <taxon>Campylobacterota</taxon>
        <taxon>Epsilonproteobacteria</taxon>
        <taxon>Campylobacterales</taxon>
        <taxon>Arcobacteraceae</taxon>
        <taxon>Arcobacter</taxon>
    </lineage>
</organism>
<dbReference type="Pfam" id="PF00132">
    <property type="entry name" value="Hexapep"/>
    <property type="match status" value="1"/>
</dbReference>
<dbReference type="EMBL" id="CP134852">
    <property type="protein sequence ID" value="WNL25116.1"/>
    <property type="molecule type" value="Genomic_DNA"/>
</dbReference>
<dbReference type="EMBL" id="CP134845">
    <property type="protein sequence ID" value="WNL14290.1"/>
    <property type="molecule type" value="Genomic_DNA"/>
</dbReference>
<evidence type="ECO:0000313" key="3">
    <source>
        <dbReference type="EMBL" id="WNL19827.1"/>
    </source>
</evidence>
<accession>A0AA96D209</accession>
<dbReference type="EMBL" id="CP134851">
    <property type="protein sequence ID" value="WNL23988.1"/>
    <property type="molecule type" value="Genomic_DNA"/>
</dbReference>
<dbReference type="EMBL" id="CP134844">
    <property type="protein sequence ID" value="WNL12972.1"/>
    <property type="molecule type" value="Genomic_DNA"/>
</dbReference>
<dbReference type="InterPro" id="IPR001451">
    <property type="entry name" value="Hexapep"/>
</dbReference>
<dbReference type="SUPFAM" id="SSF51161">
    <property type="entry name" value="Trimeric LpxA-like enzymes"/>
    <property type="match status" value="1"/>
</dbReference>
<dbReference type="Gene3D" id="2.160.10.10">
    <property type="entry name" value="Hexapeptide repeat proteins"/>
    <property type="match status" value="1"/>
</dbReference>
<reference evidence="3" key="1">
    <citation type="submission" date="2023-09" db="EMBL/GenBank/DDBJ databases">
        <title>Arcobacter tbilisiensis sp. nov. isolated from chicken meat in Tbilisi, Georgia.</title>
        <authorList>
            <person name="Matthias R."/>
            <person name="Zautner A.E."/>
        </authorList>
    </citation>
    <scope>NUCLEOTIDE SEQUENCE</scope>
    <source>
        <strain evidence="6">LEO 70</strain>
        <strain evidence="5">LEO 74</strain>
        <strain evidence="4">LEO 79</strain>
        <strain evidence="3">LEO 99</strain>
    </source>
</reference>
<protein>
    <recommendedName>
        <fullName evidence="7">Acyltransferase</fullName>
    </recommendedName>
</protein>
<dbReference type="AlphaFoldDB" id="A0AA96D209"/>
<dbReference type="InterPro" id="IPR011004">
    <property type="entry name" value="Trimer_LpxA-like_sf"/>
</dbReference>
<dbReference type="EMBL" id="CP134849">
    <property type="protein sequence ID" value="WNL19827.1"/>
    <property type="molecule type" value="Genomic_DNA"/>
</dbReference>
<sequence length="209" mass="23326">MNYFQKTINNFLQIKKYFKVKKNNKIDISTNLKNSKIIIKGDKNLVLIKKSDIKRLKVGIYGENNTLEIYENCMLRDTNIIVQGNNLRITIKNNCEIGGATIVCAGENSSIQIDEQCLIASNIEIRNNDGHSIFENGNLINPSSNIHIGNNVWICQNVKILKGAHIGNNSVIALNALVSSGVYQNNVILAGIPAKIIKSNIYWSKELPN</sequence>
<dbReference type="PANTHER" id="PTHR23416:SF78">
    <property type="entry name" value="LIPOPOLYSACCHARIDE BIOSYNTHESIS O-ACETYL TRANSFERASE WBBJ-RELATED"/>
    <property type="match status" value="1"/>
</dbReference>